<feature type="compositionally biased region" description="Basic and acidic residues" evidence="1">
    <location>
        <begin position="1"/>
        <end position="15"/>
    </location>
</feature>
<reference evidence="2 3" key="1">
    <citation type="submission" date="2014-04" db="EMBL/GenBank/DDBJ databases">
        <authorList>
            <consortium name="DOE Joint Genome Institute"/>
            <person name="Kuo A."/>
            <person name="Kohler A."/>
            <person name="Nagy L.G."/>
            <person name="Floudas D."/>
            <person name="Copeland A."/>
            <person name="Barry K.W."/>
            <person name="Cichocki N."/>
            <person name="Veneault-Fourrey C."/>
            <person name="LaButti K."/>
            <person name="Lindquist E.A."/>
            <person name="Lipzen A."/>
            <person name="Lundell T."/>
            <person name="Morin E."/>
            <person name="Murat C."/>
            <person name="Sun H."/>
            <person name="Tunlid A."/>
            <person name="Henrissat B."/>
            <person name="Grigoriev I.V."/>
            <person name="Hibbett D.S."/>
            <person name="Martin F."/>
            <person name="Nordberg H.P."/>
            <person name="Cantor M.N."/>
            <person name="Hua S.X."/>
        </authorList>
    </citation>
    <scope>NUCLEOTIDE SEQUENCE [LARGE SCALE GENOMIC DNA]</scope>
    <source>
        <strain evidence="2 3">LaAM-08-1</strain>
    </source>
</reference>
<gene>
    <name evidence="2" type="ORF">K443DRAFT_681779</name>
</gene>
<name>A0A0C9WLC1_9AGAR</name>
<dbReference type="HOGENOM" id="CLU_2794312_0_0_1"/>
<accession>A0A0C9WLC1</accession>
<dbReference type="AlphaFoldDB" id="A0A0C9WLC1"/>
<reference evidence="3" key="2">
    <citation type="submission" date="2015-01" db="EMBL/GenBank/DDBJ databases">
        <title>Evolutionary Origins and Diversification of the Mycorrhizal Mutualists.</title>
        <authorList>
            <consortium name="DOE Joint Genome Institute"/>
            <consortium name="Mycorrhizal Genomics Consortium"/>
            <person name="Kohler A."/>
            <person name="Kuo A."/>
            <person name="Nagy L.G."/>
            <person name="Floudas D."/>
            <person name="Copeland A."/>
            <person name="Barry K.W."/>
            <person name="Cichocki N."/>
            <person name="Veneault-Fourrey C."/>
            <person name="LaButti K."/>
            <person name="Lindquist E.A."/>
            <person name="Lipzen A."/>
            <person name="Lundell T."/>
            <person name="Morin E."/>
            <person name="Murat C."/>
            <person name="Riley R."/>
            <person name="Ohm R."/>
            <person name="Sun H."/>
            <person name="Tunlid A."/>
            <person name="Henrissat B."/>
            <person name="Grigoriev I.V."/>
            <person name="Hibbett D.S."/>
            <person name="Martin F."/>
        </authorList>
    </citation>
    <scope>NUCLEOTIDE SEQUENCE [LARGE SCALE GENOMIC DNA]</scope>
    <source>
        <strain evidence="3">LaAM-08-1</strain>
    </source>
</reference>
<feature type="region of interest" description="Disordered" evidence="1">
    <location>
        <begin position="1"/>
        <end position="29"/>
    </location>
</feature>
<sequence length="68" mass="7261">MVLSEPHDRSKEKSQLRSGAAFGQATASLSAPSQASNYLHLNPGNQISLSLAFPRQSAHGTSSLHEEE</sequence>
<evidence type="ECO:0000313" key="2">
    <source>
        <dbReference type="EMBL" id="KIJ97124.1"/>
    </source>
</evidence>
<organism evidence="2 3">
    <name type="scientific">Laccaria amethystina LaAM-08-1</name>
    <dbReference type="NCBI Taxonomy" id="1095629"/>
    <lineage>
        <taxon>Eukaryota</taxon>
        <taxon>Fungi</taxon>
        <taxon>Dikarya</taxon>
        <taxon>Basidiomycota</taxon>
        <taxon>Agaricomycotina</taxon>
        <taxon>Agaricomycetes</taxon>
        <taxon>Agaricomycetidae</taxon>
        <taxon>Agaricales</taxon>
        <taxon>Agaricineae</taxon>
        <taxon>Hydnangiaceae</taxon>
        <taxon>Laccaria</taxon>
    </lineage>
</organism>
<dbReference type="Proteomes" id="UP000054477">
    <property type="component" value="Unassembled WGS sequence"/>
</dbReference>
<evidence type="ECO:0000256" key="1">
    <source>
        <dbReference type="SAM" id="MobiDB-lite"/>
    </source>
</evidence>
<proteinExistence type="predicted"/>
<dbReference type="EMBL" id="KN838701">
    <property type="protein sequence ID" value="KIJ97124.1"/>
    <property type="molecule type" value="Genomic_DNA"/>
</dbReference>
<protein>
    <submittedName>
        <fullName evidence="2">Uncharacterized protein</fullName>
    </submittedName>
</protein>
<keyword evidence="3" id="KW-1185">Reference proteome</keyword>
<evidence type="ECO:0000313" key="3">
    <source>
        <dbReference type="Proteomes" id="UP000054477"/>
    </source>
</evidence>